<evidence type="ECO:0000256" key="4">
    <source>
        <dbReference type="ARBA" id="ARBA00011738"/>
    </source>
</evidence>
<dbReference type="FunFam" id="1.10.1520.10:FF:000001">
    <property type="entry name" value="Ribonuclease 3"/>
    <property type="match status" value="1"/>
</dbReference>
<keyword evidence="13 15" id="KW-0460">Magnesium</keyword>
<comment type="subcellular location">
    <subcellularLocation>
        <location evidence="2 15">Cytoplasm</location>
    </subcellularLocation>
</comment>
<dbReference type="EMBL" id="AP014936">
    <property type="protein sequence ID" value="BAU48229.1"/>
    <property type="molecule type" value="Genomic_DNA"/>
</dbReference>
<dbReference type="PANTHER" id="PTHR11207:SF0">
    <property type="entry name" value="RIBONUCLEASE 3"/>
    <property type="match status" value="1"/>
</dbReference>
<keyword evidence="12 15" id="KW-0378">Hydrolase</keyword>
<evidence type="ECO:0000256" key="1">
    <source>
        <dbReference type="ARBA" id="ARBA00000109"/>
    </source>
</evidence>
<accession>A0A1B4V3X1</accession>
<dbReference type="InterPro" id="IPR014720">
    <property type="entry name" value="dsRBD_dom"/>
</dbReference>
<dbReference type="HAMAP" id="MF_00104">
    <property type="entry name" value="RNase_III"/>
    <property type="match status" value="1"/>
</dbReference>
<keyword evidence="6 15" id="KW-0698">rRNA processing</keyword>
<dbReference type="Gene3D" id="3.30.160.20">
    <property type="match status" value="1"/>
</dbReference>
<dbReference type="GO" id="GO:0006397">
    <property type="term" value="P:mRNA processing"/>
    <property type="evidence" value="ECO:0007669"/>
    <property type="project" value="UniProtKB-UniRule"/>
</dbReference>
<dbReference type="GO" id="GO:0046872">
    <property type="term" value="F:metal ion binding"/>
    <property type="evidence" value="ECO:0007669"/>
    <property type="project" value="UniProtKB-KW"/>
</dbReference>
<dbReference type="GO" id="GO:0019843">
    <property type="term" value="F:rRNA binding"/>
    <property type="evidence" value="ECO:0007669"/>
    <property type="project" value="UniProtKB-KW"/>
</dbReference>
<comment type="subunit">
    <text evidence="4 15">Homodimer.</text>
</comment>
<evidence type="ECO:0000256" key="11">
    <source>
        <dbReference type="ARBA" id="ARBA00022759"/>
    </source>
</evidence>
<dbReference type="EC" id="3.1.26.3" evidence="15"/>
<feature type="domain" description="RNase III" evidence="17">
    <location>
        <begin position="5"/>
        <end position="127"/>
    </location>
</feature>
<dbReference type="SUPFAM" id="SSF69065">
    <property type="entry name" value="RNase III domain-like"/>
    <property type="match status" value="1"/>
</dbReference>
<feature type="domain" description="DRBM" evidence="16">
    <location>
        <begin position="154"/>
        <end position="224"/>
    </location>
</feature>
<evidence type="ECO:0000256" key="7">
    <source>
        <dbReference type="ARBA" id="ARBA00022664"/>
    </source>
</evidence>
<evidence type="ECO:0000313" key="18">
    <source>
        <dbReference type="EMBL" id="BAU48229.1"/>
    </source>
</evidence>
<dbReference type="OrthoDB" id="9805026at2"/>
<evidence type="ECO:0000256" key="13">
    <source>
        <dbReference type="ARBA" id="ARBA00022842"/>
    </source>
</evidence>
<evidence type="ECO:0000256" key="14">
    <source>
        <dbReference type="ARBA" id="ARBA00022884"/>
    </source>
</evidence>
<keyword evidence="10 15" id="KW-0479">Metal-binding</keyword>
<dbReference type="FunFam" id="3.30.160.20:FF:000003">
    <property type="entry name" value="Ribonuclease 3"/>
    <property type="match status" value="1"/>
</dbReference>
<evidence type="ECO:0000256" key="2">
    <source>
        <dbReference type="ARBA" id="ARBA00004496"/>
    </source>
</evidence>
<keyword evidence="19" id="KW-1185">Reference proteome</keyword>
<keyword evidence="5 15" id="KW-0963">Cytoplasm</keyword>
<reference evidence="18 19" key="1">
    <citation type="submission" date="2015-08" db="EMBL/GenBank/DDBJ databases">
        <title>Complete genome sequence of Sulfurifustis variabilis.</title>
        <authorList>
            <person name="Miura A."/>
            <person name="Kojima H."/>
            <person name="Fukui M."/>
        </authorList>
    </citation>
    <scope>NUCLEOTIDE SEQUENCE [LARGE SCALE GENOMIC DNA]</scope>
    <source>
        <strain evidence="19">skN76</strain>
    </source>
</reference>
<evidence type="ECO:0000313" key="19">
    <source>
        <dbReference type="Proteomes" id="UP000218899"/>
    </source>
</evidence>
<dbReference type="GO" id="GO:0008033">
    <property type="term" value="P:tRNA processing"/>
    <property type="evidence" value="ECO:0007669"/>
    <property type="project" value="UniProtKB-KW"/>
</dbReference>
<keyword evidence="9 15" id="KW-0540">Nuclease</keyword>
<evidence type="ECO:0000256" key="15">
    <source>
        <dbReference type="HAMAP-Rule" id="MF_00104"/>
    </source>
</evidence>
<comment type="catalytic activity">
    <reaction evidence="1 15">
        <text>Endonucleolytic cleavage to 5'-phosphomonoester.</text>
        <dbReference type="EC" id="3.1.26.3"/>
    </reaction>
</comment>
<dbReference type="CDD" id="cd00593">
    <property type="entry name" value="RIBOc"/>
    <property type="match status" value="1"/>
</dbReference>
<dbReference type="GO" id="GO:0042802">
    <property type="term" value="F:identical protein binding"/>
    <property type="evidence" value="ECO:0007669"/>
    <property type="project" value="UniProtKB-ARBA"/>
</dbReference>
<dbReference type="GO" id="GO:0005737">
    <property type="term" value="C:cytoplasm"/>
    <property type="evidence" value="ECO:0007669"/>
    <property type="project" value="UniProtKB-SubCell"/>
</dbReference>
<dbReference type="SMART" id="SM00535">
    <property type="entry name" value="RIBOc"/>
    <property type="match status" value="1"/>
</dbReference>
<feature type="binding site" evidence="15">
    <location>
        <position position="40"/>
    </location>
    <ligand>
        <name>Mg(2+)</name>
        <dbReference type="ChEBI" id="CHEBI:18420"/>
    </ligand>
</feature>
<dbReference type="Proteomes" id="UP000218899">
    <property type="component" value="Chromosome"/>
</dbReference>
<dbReference type="GO" id="GO:0006364">
    <property type="term" value="P:rRNA processing"/>
    <property type="evidence" value="ECO:0007669"/>
    <property type="project" value="UniProtKB-UniRule"/>
</dbReference>
<dbReference type="PANTHER" id="PTHR11207">
    <property type="entry name" value="RIBONUCLEASE III"/>
    <property type="match status" value="1"/>
</dbReference>
<keyword evidence="7 15" id="KW-0507">mRNA processing</keyword>
<dbReference type="PROSITE" id="PS50142">
    <property type="entry name" value="RNASE_3_2"/>
    <property type="match status" value="1"/>
</dbReference>
<keyword evidence="15" id="KW-0699">rRNA-binding</keyword>
<proteinExistence type="inferred from homology"/>
<dbReference type="GO" id="GO:0003725">
    <property type="term" value="F:double-stranded RNA binding"/>
    <property type="evidence" value="ECO:0007669"/>
    <property type="project" value="TreeGrafter"/>
</dbReference>
<keyword evidence="8 15" id="KW-0819">tRNA processing</keyword>
<feature type="binding site" evidence="15">
    <location>
        <position position="116"/>
    </location>
    <ligand>
        <name>Mg(2+)</name>
        <dbReference type="ChEBI" id="CHEBI:18420"/>
    </ligand>
</feature>
<evidence type="ECO:0000256" key="3">
    <source>
        <dbReference type="ARBA" id="ARBA00010183"/>
    </source>
</evidence>
<dbReference type="NCBIfam" id="TIGR02191">
    <property type="entry name" value="RNaseIII"/>
    <property type="match status" value="1"/>
</dbReference>
<dbReference type="AlphaFoldDB" id="A0A1B4V3X1"/>
<organism evidence="18 19">
    <name type="scientific">Sulfurifustis variabilis</name>
    <dbReference type="NCBI Taxonomy" id="1675686"/>
    <lineage>
        <taxon>Bacteria</taxon>
        <taxon>Pseudomonadati</taxon>
        <taxon>Pseudomonadota</taxon>
        <taxon>Gammaproteobacteria</taxon>
        <taxon>Acidiferrobacterales</taxon>
        <taxon>Acidiferrobacteraceae</taxon>
        <taxon>Sulfurifustis</taxon>
    </lineage>
</organism>
<sequence>MNRARIELCRKLRYTFADPALLERALTHRSRSGDNYERLEFLGDSLLSLVISAELYHRFPDLSEGELTRLRASLVKKETLAAIARDLALGECLALGGGELKSGGFDRDSILADALEAVFGAAYEDRGIEAAEELVRRLYGPHLERLDARAIPKDPKTRLQEHLQKQSLPVPTYNVLQVSGDPHNQVFVVECRIPDLSLSTKGEGATRRAAEQHAASQALERLQAT</sequence>
<keyword evidence="11 15" id="KW-0255">Endonuclease</keyword>
<dbReference type="CDD" id="cd10845">
    <property type="entry name" value="DSRM_RNAse_III_family"/>
    <property type="match status" value="1"/>
</dbReference>
<dbReference type="PROSITE" id="PS50137">
    <property type="entry name" value="DS_RBD"/>
    <property type="match status" value="1"/>
</dbReference>
<dbReference type="KEGG" id="sva:SVA_1669"/>
<comment type="similarity">
    <text evidence="3">Belongs to the ribonuclease III family.</text>
</comment>
<evidence type="ECO:0000256" key="5">
    <source>
        <dbReference type="ARBA" id="ARBA00022490"/>
    </source>
</evidence>
<dbReference type="Pfam" id="PF14622">
    <property type="entry name" value="Ribonucleas_3_3"/>
    <property type="match status" value="1"/>
</dbReference>
<evidence type="ECO:0000256" key="9">
    <source>
        <dbReference type="ARBA" id="ARBA00022722"/>
    </source>
</evidence>
<name>A0A1B4V3X1_9GAMM</name>
<evidence type="ECO:0000256" key="12">
    <source>
        <dbReference type="ARBA" id="ARBA00022801"/>
    </source>
</evidence>
<feature type="binding site" evidence="15">
    <location>
        <position position="113"/>
    </location>
    <ligand>
        <name>Mg(2+)</name>
        <dbReference type="ChEBI" id="CHEBI:18420"/>
    </ligand>
</feature>
<comment type="function">
    <text evidence="15">Digests double-stranded RNA. Involved in the processing of primary rRNA transcript to yield the immediate precursors to the large and small rRNAs (23S and 16S). Processes some mRNAs, and tRNAs when they are encoded in the rRNA operon. Processes pre-crRNA and tracrRNA of type II CRISPR loci if present in the organism.</text>
</comment>
<comment type="cofactor">
    <cofactor evidence="15">
        <name>Mg(2+)</name>
        <dbReference type="ChEBI" id="CHEBI:18420"/>
    </cofactor>
</comment>
<dbReference type="SMART" id="SM00358">
    <property type="entry name" value="DSRM"/>
    <property type="match status" value="1"/>
</dbReference>
<evidence type="ECO:0000256" key="10">
    <source>
        <dbReference type="ARBA" id="ARBA00022723"/>
    </source>
</evidence>
<gene>
    <name evidence="15" type="primary">rnc</name>
    <name evidence="18" type="ORF">SVA_1669</name>
</gene>
<evidence type="ECO:0000259" key="16">
    <source>
        <dbReference type="PROSITE" id="PS50137"/>
    </source>
</evidence>
<evidence type="ECO:0000259" key="17">
    <source>
        <dbReference type="PROSITE" id="PS50142"/>
    </source>
</evidence>
<keyword evidence="14 15" id="KW-0694">RNA-binding</keyword>
<dbReference type="PROSITE" id="PS00517">
    <property type="entry name" value="RNASE_3_1"/>
    <property type="match status" value="1"/>
</dbReference>
<dbReference type="Gene3D" id="1.10.1520.10">
    <property type="entry name" value="Ribonuclease III domain"/>
    <property type="match status" value="1"/>
</dbReference>
<dbReference type="GO" id="GO:0004525">
    <property type="term" value="F:ribonuclease III activity"/>
    <property type="evidence" value="ECO:0007669"/>
    <property type="project" value="UniProtKB-UniRule"/>
</dbReference>
<feature type="active site" evidence="15">
    <location>
        <position position="44"/>
    </location>
</feature>
<dbReference type="SUPFAM" id="SSF54768">
    <property type="entry name" value="dsRNA-binding domain-like"/>
    <property type="match status" value="1"/>
</dbReference>
<evidence type="ECO:0000256" key="6">
    <source>
        <dbReference type="ARBA" id="ARBA00022552"/>
    </source>
</evidence>
<dbReference type="Pfam" id="PF00035">
    <property type="entry name" value="dsrm"/>
    <property type="match status" value="1"/>
</dbReference>
<dbReference type="RefSeq" id="WP_096460767.1">
    <property type="nucleotide sequence ID" value="NZ_AP014936.1"/>
</dbReference>
<dbReference type="InterPro" id="IPR036389">
    <property type="entry name" value="RNase_III_sf"/>
</dbReference>
<feature type="active site" evidence="15">
    <location>
        <position position="116"/>
    </location>
</feature>
<dbReference type="InterPro" id="IPR011907">
    <property type="entry name" value="RNase_III"/>
</dbReference>
<dbReference type="InterPro" id="IPR000999">
    <property type="entry name" value="RNase_III_dom"/>
</dbReference>
<evidence type="ECO:0000256" key="8">
    <source>
        <dbReference type="ARBA" id="ARBA00022694"/>
    </source>
</evidence>
<dbReference type="GO" id="GO:0010468">
    <property type="term" value="P:regulation of gene expression"/>
    <property type="evidence" value="ECO:0007669"/>
    <property type="project" value="TreeGrafter"/>
</dbReference>
<protein>
    <recommendedName>
        <fullName evidence="15">Ribonuclease 3</fullName>
        <ecNumber evidence="15">3.1.26.3</ecNumber>
    </recommendedName>
    <alternativeName>
        <fullName evidence="15">Ribonuclease III</fullName>
        <shortName evidence="15">RNase III</shortName>
    </alternativeName>
</protein>